<organism evidence="1">
    <name type="scientific">Macrococcus psychrotolerans</name>
    <dbReference type="NCBI Taxonomy" id="3039389"/>
    <lineage>
        <taxon>Bacteria</taxon>
        <taxon>Bacillati</taxon>
        <taxon>Bacillota</taxon>
        <taxon>Bacilli</taxon>
        <taxon>Bacillales</taxon>
        <taxon>Staphylococcaceae</taxon>
        <taxon>Macrococcus</taxon>
    </lineage>
</organism>
<accession>A0AAT9P657</accession>
<gene>
    <name evidence="1" type="ORF">KYI10_11120</name>
</gene>
<proteinExistence type="predicted"/>
<evidence type="ECO:0000313" key="1">
    <source>
        <dbReference type="EMBL" id="QYA32850.1"/>
    </source>
</evidence>
<dbReference type="EMBL" id="CP079955">
    <property type="protein sequence ID" value="QYA32850.1"/>
    <property type="molecule type" value="Genomic_DNA"/>
</dbReference>
<sequence length="116" mass="13592">MQEVNNMIEFSKMVMFSDVNTELEAVKQFIKVTDDIKDFYNKSNEVDMSLKEIYLAIENICTVLNFIVPKEAENIKYGGRNEVERVNATYYLEKVLSMINAELSNYISINDLWEEE</sequence>
<protein>
    <submittedName>
        <fullName evidence="1">Uncharacterized protein</fullName>
    </submittedName>
</protein>
<dbReference type="AlphaFoldDB" id="A0AAT9P657"/>
<reference evidence="1" key="1">
    <citation type="submission" date="2021-07" db="EMBL/GenBank/DDBJ databases">
        <title>Prevalence and characterization of methicillin-resistant Macrococcus spp. in food producing animals and meat in Switzerland in 2019.</title>
        <authorList>
            <person name="Keller J.E."/>
            <person name="Schwendener S."/>
            <person name="Neuenschwander J."/>
            <person name="Overesch G."/>
            <person name="Perreten V."/>
        </authorList>
    </citation>
    <scope>NUCLEOTIDE SEQUENCE</scope>
    <source>
        <strain evidence="1">19Msa1099</strain>
    </source>
</reference>
<name>A0AAT9P657_9STAP</name>